<proteinExistence type="inferred from homology"/>
<dbReference type="AlphaFoldDB" id="A0A1I7ULV6"/>
<evidence type="ECO:0000256" key="5">
    <source>
        <dbReference type="SAM" id="MobiDB-lite"/>
    </source>
</evidence>
<dbReference type="GO" id="GO:0006364">
    <property type="term" value="P:rRNA processing"/>
    <property type="evidence" value="ECO:0007669"/>
    <property type="project" value="UniProtKB-KW"/>
</dbReference>
<accession>A0A1I7ULV6</accession>
<comment type="similarity">
    <text evidence="2">Belongs to the TSR2 family.</text>
</comment>
<dbReference type="WBParaSite" id="Csp11.Scaffold630.g17266.t1">
    <property type="protein sequence ID" value="Csp11.Scaffold630.g17266.t1"/>
    <property type="gene ID" value="Csp11.Scaffold630.g17266"/>
</dbReference>
<name>A0A1I7ULV6_9PELO</name>
<evidence type="ECO:0000256" key="4">
    <source>
        <dbReference type="ARBA" id="ARBA00022552"/>
    </source>
</evidence>
<dbReference type="Pfam" id="PF10273">
    <property type="entry name" value="WGG"/>
    <property type="match status" value="1"/>
</dbReference>
<keyword evidence="4" id="KW-0698">rRNA processing</keyword>
<dbReference type="InterPro" id="IPR019398">
    <property type="entry name" value="Pre-rRNA_process_TSR2"/>
</dbReference>
<feature type="compositionally biased region" description="Acidic residues" evidence="5">
    <location>
        <begin position="130"/>
        <end position="151"/>
    </location>
</feature>
<protein>
    <recommendedName>
        <fullName evidence="3">Pre-rRNA-processing protein TSR2 homolog</fullName>
    </recommendedName>
</protein>
<evidence type="ECO:0000256" key="3">
    <source>
        <dbReference type="ARBA" id="ARBA00017551"/>
    </source>
</evidence>
<feature type="region of interest" description="Disordered" evidence="5">
    <location>
        <begin position="118"/>
        <end position="175"/>
    </location>
</feature>
<reference evidence="7" key="1">
    <citation type="submission" date="2016-11" db="UniProtKB">
        <authorList>
            <consortium name="WormBaseParasite"/>
        </authorList>
    </citation>
    <scope>IDENTIFICATION</scope>
</reference>
<keyword evidence="6" id="KW-1185">Reference proteome</keyword>
<dbReference type="Proteomes" id="UP000095282">
    <property type="component" value="Unplaced"/>
</dbReference>
<comment type="function">
    <text evidence="1">May be involved in 20S pre-rRNA processing.</text>
</comment>
<dbReference type="STRING" id="1561998.A0A1I7ULV6"/>
<evidence type="ECO:0000256" key="1">
    <source>
        <dbReference type="ARBA" id="ARBA00002210"/>
    </source>
</evidence>
<organism evidence="6 7">
    <name type="scientific">Caenorhabditis tropicalis</name>
    <dbReference type="NCBI Taxonomy" id="1561998"/>
    <lineage>
        <taxon>Eukaryota</taxon>
        <taxon>Metazoa</taxon>
        <taxon>Ecdysozoa</taxon>
        <taxon>Nematoda</taxon>
        <taxon>Chromadorea</taxon>
        <taxon>Rhabditida</taxon>
        <taxon>Rhabditina</taxon>
        <taxon>Rhabditomorpha</taxon>
        <taxon>Rhabditoidea</taxon>
        <taxon>Rhabditidae</taxon>
        <taxon>Peloderinae</taxon>
        <taxon>Caenorhabditis</taxon>
    </lineage>
</organism>
<sequence length="175" mass="20094">MSINAEVLRNFTAKTLKSWNGYQLAIDNSCGGEETKEKDKWFLEVLCEQMTTSRGLKAEELEEWLSNVLYHDFDLILEDDSSYQIAFFLLEGFGYIKNNNEAGLQQLLSKLPSDEELAKMKKESVRGAENSDEDEDMEIPEDEEEEEDEGPSEPRGPQRQVVVDDDGWTTITKRQ</sequence>
<dbReference type="PANTHER" id="PTHR21250">
    <property type="entry name" value="PRE-RRNA-PROCESSING PROTEIN TSR2 HOMOLOG"/>
    <property type="match status" value="1"/>
</dbReference>
<evidence type="ECO:0000313" key="7">
    <source>
        <dbReference type="WBParaSite" id="Csp11.Scaffold630.g17266.t1"/>
    </source>
</evidence>
<dbReference type="eggNOG" id="KOG4032">
    <property type="taxonomic scope" value="Eukaryota"/>
</dbReference>
<evidence type="ECO:0000256" key="2">
    <source>
        <dbReference type="ARBA" id="ARBA00006524"/>
    </source>
</evidence>
<evidence type="ECO:0000313" key="6">
    <source>
        <dbReference type="Proteomes" id="UP000095282"/>
    </source>
</evidence>